<reference evidence="3 4" key="2">
    <citation type="journal article" date="2016" name="Environ. Microbiol. Rep.">
        <title>Metagenomic evidence for the presence of phototrophic Gemmatimonadetes bacteria in diverse environments.</title>
        <authorList>
            <person name="Zeng Y."/>
            <person name="Baumbach J."/>
            <person name="Barbosa E.G."/>
            <person name="Azevedo V."/>
            <person name="Zhang C."/>
            <person name="Koblizek M."/>
        </authorList>
    </citation>
    <scope>NUCLEOTIDE SEQUENCE [LARGE SCALE GENOMIC DNA]</scope>
    <source>
        <strain evidence="3 4">AP64</strain>
    </source>
</reference>
<keyword evidence="1" id="KW-0732">Signal</keyword>
<dbReference type="InterPro" id="IPR033932">
    <property type="entry name" value="YtcJ-like"/>
</dbReference>
<dbReference type="InterPro" id="IPR032466">
    <property type="entry name" value="Metal_Hydrolase"/>
</dbReference>
<dbReference type="InterPro" id="IPR013108">
    <property type="entry name" value="Amidohydro_3"/>
</dbReference>
<dbReference type="Pfam" id="PF07969">
    <property type="entry name" value="Amidohydro_3"/>
    <property type="match status" value="1"/>
</dbReference>
<dbReference type="EMBL" id="CP011454">
    <property type="protein sequence ID" value="AMW03705.1"/>
    <property type="molecule type" value="Genomic_DNA"/>
</dbReference>
<reference evidence="3 4" key="1">
    <citation type="journal article" date="2014" name="Proc. Natl. Acad. Sci. U.S.A.">
        <title>Functional type 2 photosynthetic reaction centers found in the rare bacterial phylum Gemmatimonadetes.</title>
        <authorList>
            <person name="Zeng Y."/>
            <person name="Feng F."/>
            <person name="Medova H."/>
            <person name="Dean J."/>
            <person name="Koblizek M."/>
        </authorList>
    </citation>
    <scope>NUCLEOTIDE SEQUENCE [LARGE SCALE GENOMIC DNA]</scope>
    <source>
        <strain evidence="3 4">AP64</strain>
    </source>
</reference>
<dbReference type="RefSeq" id="WP_026848975.1">
    <property type="nucleotide sequence ID" value="NZ_CP011454.1"/>
</dbReference>
<dbReference type="Gene3D" id="3.20.20.140">
    <property type="entry name" value="Metal-dependent hydrolases"/>
    <property type="match status" value="1"/>
</dbReference>
<feature type="signal peptide" evidence="1">
    <location>
        <begin position="1"/>
        <end position="24"/>
    </location>
</feature>
<sequence length="560" mass="59812">MKFCSLLPAACLLLPGLLAAQATAAADAVYLNARVWTGDSLNPAAEALAVRGGRLVGVGREADIRMLVGPATKVTDLGGQRVVPGFIDAHWHLPTQSRADLVGAGNVQEIVKRLQAWAARLPKGAWVVGRGWTPSDFPQNAAHKQYLDAAFPSQPVFITDRDGHQALANSVALRLAQVTAATKDPAQGVVERGAGGVPTGLLKESASGLVSRLIPPPSAADISRRIHEETRAAASHGITMVHEASRREASGEVFEVLAAAAKADTMLLRWYVSVPFNPGATRAQLASYVALKQRFSGPWLRYGIAKGMLDGTVDAQTAAMLEPYANTDATGLPFWSASQLNGGVVRYDSAGLQVELHAIGDKAVRMALDAFAQAQRANGKRDSRHRVEHIEVPHPGDLPRFKQLGVIASTQAIFATPDVTTLTNYAPLLGPKRAALSNNFKQFDDAGARQAFGSDYPVFPMDVIRGMYTAVTRMTPEGTPRGGWYPAGRITVEAALRHYTRDAAYAAFMENDAGMLRAGMLADFVVLSDDLLRMPPEQMLRVKVVRTVVGGRDAYVAGGG</sequence>
<accession>A0A143BGG4</accession>
<feature type="domain" description="Amidohydrolase 3" evidence="2">
    <location>
        <begin position="73"/>
        <end position="552"/>
    </location>
</feature>
<dbReference type="SUPFAM" id="SSF51338">
    <property type="entry name" value="Composite domain of metallo-dependent hydrolases"/>
    <property type="match status" value="1"/>
</dbReference>
<evidence type="ECO:0000259" key="2">
    <source>
        <dbReference type="Pfam" id="PF07969"/>
    </source>
</evidence>
<evidence type="ECO:0000313" key="4">
    <source>
        <dbReference type="Proteomes" id="UP000076404"/>
    </source>
</evidence>
<dbReference type="InterPro" id="IPR011059">
    <property type="entry name" value="Metal-dep_hydrolase_composite"/>
</dbReference>
<gene>
    <name evidence="3" type="ORF">GEMMAAP_00300</name>
</gene>
<dbReference type="GO" id="GO:0016810">
    <property type="term" value="F:hydrolase activity, acting on carbon-nitrogen (but not peptide) bonds"/>
    <property type="evidence" value="ECO:0007669"/>
    <property type="project" value="InterPro"/>
</dbReference>
<dbReference type="CDD" id="cd01300">
    <property type="entry name" value="YtcJ_like"/>
    <property type="match status" value="1"/>
</dbReference>
<dbReference type="AlphaFoldDB" id="A0A143BGG4"/>
<proteinExistence type="predicted"/>
<protein>
    <recommendedName>
        <fullName evidence="2">Amidohydrolase 3 domain-containing protein</fullName>
    </recommendedName>
</protein>
<feature type="chain" id="PRO_5007506714" description="Amidohydrolase 3 domain-containing protein" evidence="1">
    <location>
        <begin position="25"/>
        <end position="560"/>
    </location>
</feature>
<dbReference type="SUPFAM" id="SSF51556">
    <property type="entry name" value="Metallo-dependent hydrolases"/>
    <property type="match status" value="1"/>
</dbReference>
<name>A0A143BGG4_9BACT</name>
<keyword evidence="4" id="KW-1185">Reference proteome</keyword>
<dbReference type="OrthoDB" id="9767366at2"/>
<evidence type="ECO:0000313" key="3">
    <source>
        <dbReference type="EMBL" id="AMW03705.1"/>
    </source>
</evidence>
<dbReference type="eggNOG" id="COG1574">
    <property type="taxonomic scope" value="Bacteria"/>
</dbReference>
<dbReference type="Proteomes" id="UP000076404">
    <property type="component" value="Chromosome"/>
</dbReference>
<dbReference type="PANTHER" id="PTHR22642:SF2">
    <property type="entry name" value="PROTEIN LONG AFTER FAR-RED 3"/>
    <property type="match status" value="1"/>
</dbReference>
<dbReference type="Gene3D" id="3.10.310.70">
    <property type="match status" value="1"/>
</dbReference>
<dbReference type="KEGG" id="gph:GEMMAAP_00300"/>
<dbReference type="PANTHER" id="PTHR22642">
    <property type="entry name" value="IMIDAZOLONEPROPIONASE"/>
    <property type="match status" value="1"/>
</dbReference>
<organism evidence="3 4">
    <name type="scientific">Gemmatimonas phototrophica</name>
    <dbReference type="NCBI Taxonomy" id="1379270"/>
    <lineage>
        <taxon>Bacteria</taxon>
        <taxon>Pseudomonadati</taxon>
        <taxon>Gemmatimonadota</taxon>
        <taxon>Gemmatimonadia</taxon>
        <taxon>Gemmatimonadales</taxon>
        <taxon>Gemmatimonadaceae</taxon>
        <taxon>Gemmatimonas</taxon>
    </lineage>
</organism>
<dbReference type="Gene3D" id="2.30.40.10">
    <property type="entry name" value="Urease, subunit C, domain 1"/>
    <property type="match status" value="1"/>
</dbReference>
<evidence type="ECO:0000256" key="1">
    <source>
        <dbReference type="SAM" id="SignalP"/>
    </source>
</evidence>